<reference evidence="1" key="1">
    <citation type="submission" date="2023-08" db="EMBL/GenBank/DDBJ databases">
        <title>Chromosome-level Genome Assembly of mud carp (Cirrhinus molitorella).</title>
        <authorList>
            <person name="Liu H."/>
        </authorList>
    </citation>
    <scope>NUCLEOTIDE SEQUENCE</scope>
    <source>
        <strain evidence="1">Prfri</strain>
        <tissue evidence="1">Muscle</tissue>
    </source>
</reference>
<dbReference type="Proteomes" id="UP001187343">
    <property type="component" value="Unassembled WGS sequence"/>
</dbReference>
<evidence type="ECO:0000313" key="2">
    <source>
        <dbReference type="Proteomes" id="UP001187343"/>
    </source>
</evidence>
<proteinExistence type="predicted"/>
<keyword evidence="2" id="KW-1185">Reference proteome</keyword>
<gene>
    <name evidence="1" type="ORF">Q8A67_000168</name>
</gene>
<name>A0AA88QJ28_9TELE</name>
<comment type="caution">
    <text evidence="1">The sequence shown here is derived from an EMBL/GenBank/DDBJ whole genome shotgun (WGS) entry which is preliminary data.</text>
</comment>
<evidence type="ECO:0000313" key="1">
    <source>
        <dbReference type="EMBL" id="KAK2915794.1"/>
    </source>
</evidence>
<dbReference type="EMBL" id="JAUYZG010000001">
    <property type="protein sequence ID" value="KAK2915794.1"/>
    <property type="molecule type" value="Genomic_DNA"/>
</dbReference>
<accession>A0AA88QJ28</accession>
<sequence length="205" mass="23149">MHIAHLYKTNTCVSLSCFKLLWTCINNNKTSVTLKRTTFPRVQGGGRASRDVCVRENERRSPPLTVSQSHSQRSHAALRAAASVVCVDANGSKSCGILRFSPVDLYWSNLTCGLNLSRIDRRRRNPSGDANNPLRVHPDFASRFLKKGKAPMCWSPELRDGGRNVFARSLFRHSKAALFQPDDEAMGYNLERRTQEMGRDRETLQ</sequence>
<dbReference type="AlphaFoldDB" id="A0AA88QJ28"/>
<organism evidence="1 2">
    <name type="scientific">Cirrhinus molitorella</name>
    <name type="common">mud carp</name>
    <dbReference type="NCBI Taxonomy" id="172907"/>
    <lineage>
        <taxon>Eukaryota</taxon>
        <taxon>Metazoa</taxon>
        <taxon>Chordata</taxon>
        <taxon>Craniata</taxon>
        <taxon>Vertebrata</taxon>
        <taxon>Euteleostomi</taxon>
        <taxon>Actinopterygii</taxon>
        <taxon>Neopterygii</taxon>
        <taxon>Teleostei</taxon>
        <taxon>Ostariophysi</taxon>
        <taxon>Cypriniformes</taxon>
        <taxon>Cyprinidae</taxon>
        <taxon>Labeoninae</taxon>
        <taxon>Labeonini</taxon>
        <taxon>Cirrhinus</taxon>
    </lineage>
</organism>
<protein>
    <submittedName>
        <fullName evidence="1">Uncharacterized protein</fullName>
    </submittedName>
</protein>